<evidence type="ECO:0000313" key="3">
    <source>
        <dbReference type="Proteomes" id="UP000008021"/>
    </source>
</evidence>
<dbReference type="EnsemblPlants" id="OMERI03G20790.1">
    <property type="protein sequence ID" value="OMERI03G20790.1"/>
    <property type="gene ID" value="OMERI03G20790"/>
</dbReference>
<dbReference type="HOGENOM" id="CLU_2816750_0_0_1"/>
<dbReference type="Proteomes" id="UP000008021">
    <property type="component" value="Chromosome 3"/>
</dbReference>
<sequence>MPVSPPPPAPILHPARASPTTVPGRMKFESPVKQRNQNHAHVSGLGLLVPVTGLRQLELLLYLFAYE</sequence>
<feature type="compositionally biased region" description="Pro residues" evidence="1">
    <location>
        <begin position="1"/>
        <end position="11"/>
    </location>
</feature>
<evidence type="ECO:0000313" key="2">
    <source>
        <dbReference type="EnsemblPlants" id="OMERI03G20790.1"/>
    </source>
</evidence>
<name>A0A0E0D2P0_9ORYZ</name>
<feature type="region of interest" description="Disordered" evidence="1">
    <location>
        <begin position="1"/>
        <end position="23"/>
    </location>
</feature>
<accession>A0A0E0D2P0</accession>
<keyword evidence="3" id="KW-1185">Reference proteome</keyword>
<protein>
    <submittedName>
        <fullName evidence="2">Uncharacterized protein</fullName>
    </submittedName>
</protein>
<dbReference type="AlphaFoldDB" id="A0A0E0D2P0"/>
<dbReference type="Gramene" id="OMERI03G20790.1">
    <property type="protein sequence ID" value="OMERI03G20790.1"/>
    <property type="gene ID" value="OMERI03G20790"/>
</dbReference>
<reference evidence="2" key="2">
    <citation type="submission" date="2018-05" db="EMBL/GenBank/DDBJ databases">
        <title>OmerRS3 (Oryza meridionalis Reference Sequence Version 3).</title>
        <authorList>
            <person name="Zhang J."/>
            <person name="Kudrna D."/>
            <person name="Lee S."/>
            <person name="Talag J."/>
            <person name="Welchert J."/>
            <person name="Wing R.A."/>
        </authorList>
    </citation>
    <scope>NUCLEOTIDE SEQUENCE [LARGE SCALE GENOMIC DNA]</scope>
    <source>
        <strain evidence="2">cv. OR44</strain>
    </source>
</reference>
<evidence type="ECO:0000256" key="1">
    <source>
        <dbReference type="SAM" id="MobiDB-lite"/>
    </source>
</evidence>
<organism evidence="2">
    <name type="scientific">Oryza meridionalis</name>
    <dbReference type="NCBI Taxonomy" id="40149"/>
    <lineage>
        <taxon>Eukaryota</taxon>
        <taxon>Viridiplantae</taxon>
        <taxon>Streptophyta</taxon>
        <taxon>Embryophyta</taxon>
        <taxon>Tracheophyta</taxon>
        <taxon>Spermatophyta</taxon>
        <taxon>Magnoliopsida</taxon>
        <taxon>Liliopsida</taxon>
        <taxon>Poales</taxon>
        <taxon>Poaceae</taxon>
        <taxon>BOP clade</taxon>
        <taxon>Oryzoideae</taxon>
        <taxon>Oryzeae</taxon>
        <taxon>Oryzinae</taxon>
        <taxon>Oryza</taxon>
    </lineage>
</organism>
<reference evidence="2" key="1">
    <citation type="submission" date="2015-04" db="UniProtKB">
        <authorList>
            <consortium name="EnsemblPlants"/>
        </authorList>
    </citation>
    <scope>IDENTIFICATION</scope>
</reference>
<proteinExistence type="predicted"/>